<dbReference type="Pfam" id="PF01381">
    <property type="entry name" value="HTH_3"/>
    <property type="match status" value="1"/>
</dbReference>
<dbReference type="InterPro" id="IPR010982">
    <property type="entry name" value="Lambda_DNA-bd_dom_sf"/>
</dbReference>
<dbReference type="InterPro" id="IPR018653">
    <property type="entry name" value="ScfR_C"/>
</dbReference>
<evidence type="ECO:0000313" key="7">
    <source>
        <dbReference type="Proteomes" id="UP000601789"/>
    </source>
</evidence>
<dbReference type="PIRSF" id="PIRSF019251">
    <property type="entry name" value="Rv0465c"/>
    <property type="match status" value="1"/>
</dbReference>
<dbReference type="EMBL" id="JADGMQ010000006">
    <property type="protein sequence ID" value="MBI1621091.1"/>
    <property type="molecule type" value="Genomic_DNA"/>
</dbReference>
<dbReference type="Pfam" id="PF09856">
    <property type="entry name" value="ScfRs"/>
    <property type="match status" value="1"/>
</dbReference>
<keyword evidence="2" id="KW-0805">Transcription regulation</keyword>
<evidence type="ECO:0000313" key="6">
    <source>
        <dbReference type="EMBL" id="MBI1621091.1"/>
    </source>
</evidence>
<keyword evidence="4" id="KW-0804">Transcription</keyword>
<evidence type="ECO:0000256" key="3">
    <source>
        <dbReference type="ARBA" id="ARBA00023125"/>
    </source>
</evidence>
<evidence type="ECO:0000259" key="5">
    <source>
        <dbReference type="PROSITE" id="PS50943"/>
    </source>
</evidence>
<name>A0ABS0SCX4_9HYPH</name>
<evidence type="ECO:0000256" key="2">
    <source>
        <dbReference type="ARBA" id="ARBA00023015"/>
    </source>
</evidence>
<dbReference type="RefSeq" id="WP_198476501.1">
    <property type="nucleotide sequence ID" value="NZ_JADGMQ010000006.1"/>
</dbReference>
<dbReference type="SUPFAM" id="SSF47413">
    <property type="entry name" value="lambda repressor-like DNA-binding domains"/>
    <property type="match status" value="1"/>
</dbReference>
<comment type="similarity">
    <text evidence="1">Belongs to the short-chain fatty acyl-CoA assimilation regulator (ScfR) family.</text>
</comment>
<keyword evidence="7" id="KW-1185">Reference proteome</keyword>
<dbReference type="PANTHER" id="PTHR46797:SF23">
    <property type="entry name" value="HTH-TYPE TRANSCRIPTIONAL REGULATOR SUTR"/>
    <property type="match status" value="1"/>
</dbReference>
<organism evidence="6 7">
    <name type="scientific">Aquamicrobium zhengzhouense</name>
    <dbReference type="NCBI Taxonomy" id="2781738"/>
    <lineage>
        <taxon>Bacteria</taxon>
        <taxon>Pseudomonadati</taxon>
        <taxon>Pseudomonadota</taxon>
        <taxon>Alphaproteobacteria</taxon>
        <taxon>Hyphomicrobiales</taxon>
        <taxon>Phyllobacteriaceae</taxon>
        <taxon>Aquamicrobium</taxon>
    </lineage>
</organism>
<evidence type="ECO:0000256" key="4">
    <source>
        <dbReference type="ARBA" id="ARBA00023163"/>
    </source>
</evidence>
<evidence type="ECO:0000256" key="1">
    <source>
        <dbReference type="ARBA" id="ARBA00007227"/>
    </source>
</evidence>
<protein>
    <submittedName>
        <fullName evidence="6">DUF2083 domain-containing protein</fullName>
    </submittedName>
</protein>
<dbReference type="SMART" id="SM00530">
    <property type="entry name" value="HTH_XRE"/>
    <property type="match status" value="1"/>
</dbReference>
<feature type="domain" description="HTH cro/C1-type" evidence="5">
    <location>
        <begin position="12"/>
        <end position="66"/>
    </location>
</feature>
<accession>A0ABS0SCX4</accession>
<reference evidence="6 7" key="1">
    <citation type="submission" date="2020-10" db="EMBL/GenBank/DDBJ databases">
        <title>Aquamicrobium zhengzhouensis sp. nov., a exopolysaccharide producing bacterium isolated from farmland soil.</title>
        <authorList>
            <person name="Wang X."/>
        </authorList>
    </citation>
    <scope>NUCLEOTIDE SEQUENCE [LARGE SCALE GENOMIC DNA]</scope>
    <source>
        <strain evidence="7">cd-1</strain>
    </source>
</reference>
<dbReference type="InterPro" id="IPR010359">
    <property type="entry name" value="IrrE_HExxH"/>
</dbReference>
<dbReference type="Proteomes" id="UP000601789">
    <property type="component" value="Unassembled WGS sequence"/>
</dbReference>
<dbReference type="Pfam" id="PF06114">
    <property type="entry name" value="Peptidase_M78"/>
    <property type="match status" value="1"/>
</dbReference>
<dbReference type="PANTHER" id="PTHR46797">
    <property type="entry name" value="HTH-TYPE TRANSCRIPTIONAL REGULATOR"/>
    <property type="match status" value="1"/>
</dbReference>
<gene>
    <name evidence="6" type="ORF">IOD40_10500</name>
</gene>
<sequence>MAEQKIFAGPRIRRVRNALGLTQTAMAQGLGISASYLNLIERNQRPLTVQLLLKLSSVYDVEPDELQAEAGGTVSAMREVFADPLLVSELPGDQELIDLIETAPNASAAMIKLFRAYKEQAERLTDLSEMLAREGRATSLISARLPMDEVRETLERRPNYFQFIEDEADAFIQLLQPGDDLSGALKGWLRREHGIVVRTLPVSTMPNWRRRYDRHSQRLFISERLSPFDQLREVAMEACLIRMQVAIAAELKALDLGSDEARRLARFELARYAAHALMMPYQAFLTAAQRARYDIDVLRSRFGVSFEQAANRLTTLQRRGASGIPFFMLEVDNAGNRFRRAGAHGFPHGRFGGGCPKLPVHAAFAQPGQILVEAVEMPDGAAFLTFARTLEGPQGAYNERPRRTALLLGCDLEHKTEIVYSSALPALSAATPVGPACRLCERVGCLARAEPPVTRPLGLDEMVTGLSAFDFQ</sequence>
<comment type="caution">
    <text evidence="6">The sequence shown here is derived from an EMBL/GenBank/DDBJ whole genome shotgun (WGS) entry which is preliminary data.</text>
</comment>
<dbReference type="CDD" id="cd00093">
    <property type="entry name" value="HTH_XRE"/>
    <property type="match status" value="1"/>
</dbReference>
<dbReference type="InterPro" id="IPR026281">
    <property type="entry name" value="HTH_RamB"/>
</dbReference>
<dbReference type="InterPro" id="IPR050807">
    <property type="entry name" value="TransReg_Diox_bact_type"/>
</dbReference>
<dbReference type="Gene3D" id="1.10.260.40">
    <property type="entry name" value="lambda repressor-like DNA-binding domains"/>
    <property type="match status" value="1"/>
</dbReference>
<proteinExistence type="inferred from homology"/>
<dbReference type="InterPro" id="IPR001387">
    <property type="entry name" value="Cro/C1-type_HTH"/>
</dbReference>
<keyword evidence="3" id="KW-0238">DNA-binding</keyword>
<dbReference type="PROSITE" id="PS50943">
    <property type="entry name" value="HTH_CROC1"/>
    <property type="match status" value="1"/>
</dbReference>